<comment type="caution">
    <text evidence="3">The sequence shown here is derived from an EMBL/GenBank/DDBJ whole genome shotgun (WGS) entry which is preliminary data.</text>
</comment>
<dbReference type="OrthoDB" id="8830751at2759"/>
<keyword evidence="4" id="KW-1185">Reference proteome</keyword>
<reference evidence="3" key="1">
    <citation type="submission" date="2020-06" db="EMBL/GenBank/DDBJ databases">
        <title>Draft genome of Bugula neritina, a colonial animal packing powerful symbionts and potential medicines.</title>
        <authorList>
            <person name="Rayko M."/>
        </authorList>
    </citation>
    <scope>NUCLEOTIDE SEQUENCE [LARGE SCALE GENOMIC DNA]</scope>
    <source>
        <strain evidence="3">Kwan_BN1</strain>
    </source>
</reference>
<accession>A0A7J7JAT2</accession>
<dbReference type="PANTHER" id="PTHR24072">
    <property type="entry name" value="RHO FAMILY GTPASE"/>
    <property type="match status" value="1"/>
</dbReference>
<proteinExistence type="predicted"/>
<evidence type="ECO:0000313" key="4">
    <source>
        <dbReference type="Proteomes" id="UP000593567"/>
    </source>
</evidence>
<dbReference type="SUPFAM" id="SSF52540">
    <property type="entry name" value="P-loop containing nucleoside triphosphate hydrolases"/>
    <property type="match status" value="1"/>
</dbReference>
<dbReference type="EMBL" id="VXIV02002758">
    <property type="protein sequence ID" value="KAF6023145.1"/>
    <property type="molecule type" value="Genomic_DNA"/>
</dbReference>
<dbReference type="Pfam" id="PF00071">
    <property type="entry name" value="Ras"/>
    <property type="match status" value="1"/>
</dbReference>
<evidence type="ECO:0000256" key="2">
    <source>
        <dbReference type="ARBA" id="ARBA00023134"/>
    </source>
</evidence>
<organism evidence="3 4">
    <name type="scientific">Bugula neritina</name>
    <name type="common">Brown bryozoan</name>
    <name type="synonym">Sertularia neritina</name>
    <dbReference type="NCBI Taxonomy" id="10212"/>
    <lineage>
        <taxon>Eukaryota</taxon>
        <taxon>Metazoa</taxon>
        <taxon>Spiralia</taxon>
        <taxon>Lophotrochozoa</taxon>
        <taxon>Bryozoa</taxon>
        <taxon>Gymnolaemata</taxon>
        <taxon>Cheilostomatida</taxon>
        <taxon>Flustrina</taxon>
        <taxon>Buguloidea</taxon>
        <taxon>Bugulidae</taxon>
        <taxon>Bugula</taxon>
    </lineage>
</organism>
<dbReference type="GO" id="GO:0003924">
    <property type="term" value="F:GTPase activity"/>
    <property type="evidence" value="ECO:0007669"/>
    <property type="project" value="InterPro"/>
</dbReference>
<dbReference type="InterPro" id="IPR027417">
    <property type="entry name" value="P-loop_NTPase"/>
</dbReference>
<protein>
    <submittedName>
        <fullName evidence="3">RHOU</fullName>
    </submittedName>
</protein>
<dbReference type="InterPro" id="IPR001806">
    <property type="entry name" value="Small_GTPase"/>
</dbReference>
<keyword evidence="2" id="KW-0342">GTP-binding</keyword>
<dbReference type="Gene3D" id="3.40.50.300">
    <property type="entry name" value="P-loop containing nucleotide triphosphate hydrolases"/>
    <property type="match status" value="1"/>
</dbReference>
<evidence type="ECO:0000313" key="3">
    <source>
        <dbReference type="EMBL" id="KAF6023145.1"/>
    </source>
</evidence>
<gene>
    <name evidence="3" type="ORF">EB796_018567</name>
</gene>
<dbReference type="GO" id="GO:0005525">
    <property type="term" value="F:GTP binding"/>
    <property type="evidence" value="ECO:0007669"/>
    <property type="project" value="UniProtKB-KW"/>
</dbReference>
<dbReference type="SMART" id="SM00174">
    <property type="entry name" value="RHO"/>
    <property type="match status" value="1"/>
</dbReference>
<dbReference type="AlphaFoldDB" id="A0A7J7JAT2"/>
<dbReference type="GO" id="GO:0007264">
    <property type="term" value="P:small GTPase-mediated signal transduction"/>
    <property type="evidence" value="ECO:0007669"/>
    <property type="project" value="InterPro"/>
</dbReference>
<sequence>MGLLGKTSLVVSYTTNGYPTEYIPTAFDKYTAVVSVDEQPVHLQLCDTAGQKFSISSKQMFSTSVIVHPSASLSFCITILLHLSTSASLSFTQYDISNL</sequence>
<dbReference type="Proteomes" id="UP000593567">
    <property type="component" value="Unassembled WGS sequence"/>
</dbReference>
<dbReference type="InterPro" id="IPR003578">
    <property type="entry name" value="Small_GTPase_Rho"/>
</dbReference>
<name>A0A7J7JAT2_BUGNE</name>
<evidence type="ECO:0000256" key="1">
    <source>
        <dbReference type="ARBA" id="ARBA00022741"/>
    </source>
</evidence>
<keyword evidence="1" id="KW-0547">Nucleotide-binding</keyword>